<protein>
    <submittedName>
        <fullName evidence="2">Uncharacterized protein</fullName>
    </submittedName>
</protein>
<accession>A0A0B5D4M8</accession>
<dbReference type="Proteomes" id="UP000031524">
    <property type="component" value="Chromosome"/>
</dbReference>
<organism evidence="2 3">
    <name type="scientific">Corynebacterium humireducens NBRC 106098 = DSM 45392</name>
    <dbReference type="NCBI Taxonomy" id="1223515"/>
    <lineage>
        <taxon>Bacteria</taxon>
        <taxon>Bacillati</taxon>
        <taxon>Actinomycetota</taxon>
        <taxon>Actinomycetes</taxon>
        <taxon>Mycobacteriales</taxon>
        <taxon>Corynebacteriaceae</taxon>
        <taxon>Corynebacterium</taxon>
    </lineage>
</organism>
<feature type="transmembrane region" description="Helical" evidence="1">
    <location>
        <begin position="60"/>
        <end position="80"/>
    </location>
</feature>
<sequence>MNLSPANARELLDRAESTTRGAAHFSFAWLCYIALCSGGAVAAVGLAYANVTGVSPLPAWLAAGLWITVGVAFIAGATSLSPPTRRGFNSRWTLFIILWVALWSVVSFLNSHFTLGHGTALAAGFMVLAVLGPLWEIIALRRVAK</sequence>
<keyword evidence="3" id="KW-1185">Reference proteome</keyword>
<evidence type="ECO:0000313" key="3">
    <source>
        <dbReference type="Proteomes" id="UP000031524"/>
    </source>
</evidence>
<dbReference type="OrthoDB" id="4950658at2"/>
<evidence type="ECO:0000313" key="2">
    <source>
        <dbReference type="EMBL" id="AJE33945.1"/>
    </source>
</evidence>
<dbReference type="RefSeq" id="WP_040086604.1">
    <property type="nucleotide sequence ID" value="NZ_BCSU01000005.1"/>
</dbReference>
<keyword evidence="1" id="KW-0812">Transmembrane</keyword>
<keyword evidence="1" id="KW-0472">Membrane</keyword>
<keyword evidence="1" id="KW-1133">Transmembrane helix</keyword>
<feature type="transmembrane region" description="Helical" evidence="1">
    <location>
        <begin position="21"/>
        <end position="48"/>
    </location>
</feature>
<dbReference type="AlphaFoldDB" id="A0A0B5D4M8"/>
<feature type="transmembrane region" description="Helical" evidence="1">
    <location>
        <begin position="92"/>
        <end position="113"/>
    </location>
</feature>
<proteinExistence type="predicted"/>
<reference evidence="2 3" key="1">
    <citation type="submission" date="2013-04" db="EMBL/GenBank/DDBJ databases">
        <title>Complete genome sequence of Corynebacterium humireducens DSM 45392(T), isolated from a wastewater-fed microbial fuel cell.</title>
        <authorList>
            <person name="Ruckert C."/>
            <person name="Albersmeier A."/>
            <person name="Kalinowski J."/>
        </authorList>
    </citation>
    <scope>NUCLEOTIDE SEQUENCE [LARGE SCALE GENOMIC DNA]</scope>
    <source>
        <strain evidence="3">MFC-5</strain>
    </source>
</reference>
<evidence type="ECO:0000256" key="1">
    <source>
        <dbReference type="SAM" id="Phobius"/>
    </source>
</evidence>
<dbReference type="STRING" id="1223515.B842_10480"/>
<dbReference type="KEGG" id="chm:B842_10480"/>
<name>A0A0B5D4M8_9CORY</name>
<gene>
    <name evidence="2" type="ORF">B842_10480</name>
</gene>
<dbReference type="HOGENOM" id="CLU_1710164_0_0_11"/>
<feature type="transmembrane region" description="Helical" evidence="1">
    <location>
        <begin position="119"/>
        <end position="140"/>
    </location>
</feature>
<dbReference type="EMBL" id="CP005286">
    <property type="protein sequence ID" value="AJE33945.1"/>
    <property type="molecule type" value="Genomic_DNA"/>
</dbReference>